<dbReference type="PANTHER" id="PTHR30269:SF37">
    <property type="entry name" value="MEMBRANE TRANSPORTER PROTEIN"/>
    <property type="match status" value="1"/>
</dbReference>
<feature type="transmembrane region" description="Helical" evidence="8">
    <location>
        <begin position="12"/>
        <end position="31"/>
    </location>
</feature>
<keyword evidence="6 8" id="KW-1133">Transmembrane helix</keyword>
<feature type="transmembrane region" description="Helical" evidence="8">
    <location>
        <begin position="125"/>
        <end position="151"/>
    </location>
</feature>
<keyword evidence="7 8" id="KW-0472">Membrane</keyword>
<keyword evidence="3" id="KW-0813">Transport</keyword>
<keyword evidence="4 8" id="KW-1003">Cell membrane</keyword>
<feature type="transmembrane region" description="Helical" evidence="8">
    <location>
        <begin position="93"/>
        <end position="113"/>
    </location>
</feature>
<evidence type="ECO:0000256" key="4">
    <source>
        <dbReference type="ARBA" id="ARBA00022475"/>
    </source>
</evidence>
<evidence type="ECO:0000313" key="9">
    <source>
        <dbReference type="EMBL" id="TPG31004.1"/>
    </source>
</evidence>
<dbReference type="InterPro" id="IPR052017">
    <property type="entry name" value="TSUP"/>
</dbReference>
<evidence type="ECO:0000256" key="2">
    <source>
        <dbReference type="ARBA" id="ARBA00009142"/>
    </source>
</evidence>
<dbReference type="OrthoDB" id="7029178at2"/>
<evidence type="ECO:0000313" key="10">
    <source>
        <dbReference type="Proteomes" id="UP000319212"/>
    </source>
</evidence>
<dbReference type="PANTHER" id="PTHR30269">
    <property type="entry name" value="TRANSMEMBRANE PROTEIN YFCA"/>
    <property type="match status" value="1"/>
</dbReference>
<protein>
    <recommendedName>
        <fullName evidence="8">Probable membrane transporter protein</fullName>
    </recommendedName>
</protein>
<evidence type="ECO:0000256" key="6">
    <source>
        <dbReference type="ARBA" id="ARBA00022989"/>
    </source>
</evidence>
<sequence length="246" mass="25875">MACVALATYAQNLTGFAFSLILLGLVSLFHIASVSDTANAAMVLTLINAFTYFRARPGPVPWPLMKPALNGGTVGVLAGLILLASLSGGAVAWLRGLLGASILLCALLLVLQGTPRSTLSNPRSFAFAGALSGVLGGLFASSGPPIVFHLYRQPLDREVVRRSLLLMFAFNALVRLVVVLSTGQFTWRSTWLAACAIPVVYGVTQLHHRLPNRMNPATLRRLVAGLLAGAGATLLATAWQSIAQSA</sequence>
<evidence type="ECO:0000256" key="1">
    <source>
        <dbReference type="ARBA" id="ARBA00004651"/>
    </source>
</evidence>
<evidence type="ECO:0000256" key="3">
    <source>
        <dbReference type="ARBA" id="ARBA00022448"/>
    </source>
</evidence>
<dbReference type="Proteomes" id="UP000319212">
    <property type="component" value="Unassembled WGS sequence"/>
</dbReference>
<dbReference type="GO" id="GO:0005886">
    <property type="term" value="C:plasma membrane"/>
    <property type="evidence" value="ECO:0007669"/>
    <property type="project" value="UniProtKB-SubCell"/>
</dbReference>
<feature type="transmembrane region" description="Helical" evidence="8">
    <location>
        <begin position="191"/>
        <end position="210"/>
    </location>
</feature>
<comment type="subcellular location">
    <subcellularLocation>
        <location evidence="1 8">Cell membrane</location>
        <topology evidence="1 8">Multi-pass membrane protein</topology>
    </subcellularLocation>
</comment>
<proteinExistence type="inferred from homology"/>
<comment type="similarity">
    <text evidence="2 8">Belongs to the 4-toluene sulfonate uptake permease (TSUP) (TC 2.A.102) family.</text>
</comment>
<gene>
    <name evidence="9" type="ORF">EAH82_02320</name>
</gene>
<name>A0A502E0Y5_9BURK</name>
<dbReference type="AlphaFoldDB" id="A0A502E0Y5"/>
<feature type="transmembrane region" description="Helical" evidence="8">
    <location>
        <begin position="67"/>
        <end position="86"/>
    </location>
</feature>
<comment type="caution">
    <text evidence="9">The sequence shown here is derived from an EMBL/GenBank/DDBJ whole genome shotgun (WGS) entry which is preliminary data.</text>
</comment>
<feature type="transmembrane region" description="Helical" evidence="8">
    <location>
        <begin position="222"/>
        <end position="242"/>
    </location>
</feature>
<evidence type="ECO:0000256" key="5">
    <source>
        <dbReference type="ARBA" id="ARBA00022692"/>
    </source>
</evidence>
<dbReference type="Pfam" id="PF01925">
    <property type="entry name" value="TauE"/>
    <property type="match status" value="1"/>
</dbReference>
<evidence type="ECO:0000256" key="7">
    <source>
        <dbReference type="ARBA" id="ARBA00023136"/>
    </source>
</evidence>
<dbReference type="EMBL" id="RCZI01000001">
    <property type="protein sequence ID" value="TPG31004.1"/>
    <property type="molecule type" value="Genomic_DNA"/>
</dbReference>
<evidence type="ECO:0000256" key="8">
    <source>
        <dbReference type="RuleBase" id="RU363041"/>
    </source>
</evidence>
<keyword evidence="5 8" id="KW-0812">Transmembrane</keyword>
<dbReference type="InterPro" id="IPR002781">
    <property type="entry name" value="TM_pro_TauE-like"/>
</dbReference>
<organism evidence="9 10">
    <name type="scientific">Variovorax guangxiensis</name>
    <dbReference type="NCBI Taxonomy" id="1775474"/>
    <lineage>
        <taxon>Bacteria</taxon>
        <taxon>Pseudomonadati</taxon>
        <taxon>Pseudomonadota</taxon>
        <taxon>Betaproteobacteria</taxon>
        <taxon>Burkholderiales</taxon>
        <taxon>Comamonadaceae</taxon>
        <taxon>Variovorax</taxon>
    </lineage>
</organism>
<reference evidence="9 10" key="1">
    <citation type="journal article" date="2019" name="Environ. Microbiol.">
        <title>Species interactions and distinct microbial communities in high Arctic permafrost affected cryosols are associated with the CH4 and CO2 gas fluxes.</title>
        <authorList>
            <person name="Altshuler I."/>
            <person name="Hamel J."/>
            <person name="Turney S."/>
            <person name="Magnuson E."/>
            <person name="Levesque R."/>
            <person name="Greer C."/>
            <person name="Whyte L.G."/>
        </authorList>
    </citation>
    <scope>NUCLEOTIDE SEQUENCE [LARGE SCALE GENOMIC DNA]</scope>
    <source>
        <strain evidence="9 10">S06.C</strain>
    </source>
</reference>
<feature type="transmembrane region" description="Helical" evidence="8">
    <location>
        <begin position="163"/>
        <end position="185"/>
    </location>
</feature>
<accession>A0A502E0Y5</accession>